<organism evidence="3 4">
    <name type="scientific">Stichopus japonicus</name>
    <name type="common">Sea cucumber</name>
    <dbReference type="NCBI Taxonomy" id="307972"/>
    <lineage>
        <taxon>Eukaryota</taxon>
        <taxon>Metazoa</taxon>
        <taxon>Echinodermata</taxon>
        <taxon>Eleutherozoa</taxon>
        <taxon>Echinozoa</taxon>
        <taxon>Holothuroidea</taxon>
        <taxon>Aspidochirotacea</taxon>
        <taxon>Aspidochirotida</taxon>
        <taxon>Stichopodidae</taxon>
        <taxon>Apostichopus</taxon>
    </lineage>
</organism>
<dbReference type="GO" id="GO:0005794">
    <property type="term" value="C:Golgi apparatus"/>
    <property type="evidence" value="ECO:0007669"/>
    <property type="project" value="TreeGrafter"/>
</dbReference>
<dbReference type="EMBL" id="MRZV01000496">
    <property type="protein sequence ID" value="PIK48855.1"/>
    <property type="molecule type" value="Genomic_DNA"/>
</dbReference>
<dbReference type="EMBL" id="MRZV01000110">
    <property type="protein sequence ID" value="PIK58528.1"/>
    <property type="molecule type" value="Genomic_DNA"/>
</dbReference>
<dbReference type="STRING" id="307972.A0A2G8LE33"/>
<accession>A0A2G8LE33</accession>
<dbReference type="PANTHER" id="PTHR31186:SF1">
    <property type="entry name" value="MODULATOR OF SMOOTHENED PROTEIN"/>
    <property type="match status" value="1"/>
</dbReference>
<keyword evidence="1" id="KW-0812">Transmembrane</keyword>
<dbReference type="AlphaFoldDB" id="A0A2G8LE33"/>
<dbReference type="PANTHER" id="PTHR31186">
    <property type="entry name" value="MODULATOR OF SMOOTHENED PROTEIN"/>
    <property type="match status" value="1"/>
</dbReference>
<reference evidence="3 4" key="1">
    <citation type="journal article" date="2017" name="PLoS Biol.">
        <title>The sea cucumber genome provides insights into morphological evolution and visceral regeneration.</title>
        <authorList>
            <person name="Zhang X."/>
            <person name="Sun L."/>
            <person name="Yuan J."/>
            <person name="Sun Y."/>
            <person name="Gao Y."/>
            <person name="Zhang L."/>
            <person name="Li S."/>
            <person name="Dai H."/>
            <person name="Hamel J.F."/>
            <person name="Liu C."/>
            <person name="Yu Y."/>
            <person name="Liu S."/>
            <person name="Lin W."/>
            <person name="Guo K."/>
            <person name="Jin S."/>
            <person name="Xu P."/>
            <person name="Storey K.B."/>
            <person name="Huan P."/>
            <person name="Zhang T."/>
            <person name="Zhou Y."/>
            <person name="Zhang J."/>
            <person name="Lin C."/>
            <person name="Li X."/>
            <person name="Xing L."/>
            <person name="Huo D."/>
            <person name="Sun M."/>
            <person name="Wang L."/>
            <person name="Mercier A."/>
            <person name="Li F."/>
            <person name="Yang H."/>
            <person name="Xiang J."/>
        </authorList>
    </citation>
    <scope>NUCLEOTIDE SEQUENCE [LARGE SCALE GENOMIC DNA]</scope>
    <source>
        <strain evidence="3">Shaxun</strain>
        <tissue evidence="3">Muscle</tissue>
    </source>
</reference>
<gene>
    <name evidence="3" type="ORF">BSL78_04552</name>
    <name evidence="2" type="ORF">BSL78_14257</name>
</gene>
<dbReference type="GO" id="GO:0045879">
    <property type="term" value="P:negative regulation of smoothened signaling pathway"/>
    <property type="evidence" value="ECO:0007669"/>
    <property type="project" value="TreeGrafter"/>
</dbReference>
<feature type="transmembrane region" description="Helical" evidence="1">
    <location>
        <begin position="63"/>
        <end position="87"/>
    </location>
</feature>
<evidence type="ECO:0000313" key="4">
    <source>
        <dbReference type="Proteomes" id="UP000230750"/>
    </source>
</evidence>
<dbReference type="GO" id="GO:0060170">
    <property type="term" value="C:ciliary membrane"/>
    <property type="evidence" value="ECO:0007669"/>
    <property type="project" value="TreeGrafter"/>
</dbReference>
<evidence type="ECO:0000256" key="1">
    <source>
        <dbReference type="SAM" id="Phobius"/>
    </source>
</evidence>
<sequence length="173" mass="18996">MDSFLKGACLLYAIAITLSGWSLVKPTWVVTENDDLRLGLLIHCEKIHGRQMLCMMPTGPVEWLLAACLIVCGILSLTVGIGMIFLSDKKPKLRRYPKYLGLLAWFLFCVAIVIFPAGFDLPLIGGQSYLLPSSAKTGMSYVLFFMGILCTVGGAALALGRMYFAMIVWRGHA</sequence>
<keyword evidence="1" id="KW-1133">Transmembrane helix</keyword>
<protein>
    <submittedName>
        <fullName evidence="3">Uncharacterized protein</fullName>
    </submittedName>
</protein>
<feature type="transmembrane region" description="Helical" evidence="1">
    <location>
        <begin position="99"/>
        <end position="119"/>
    </location>
</feature>
<proteinExistence type="predicted"/>
<name>A0A2G8LE33_STIJA</name>
<dbReference type="OrthoDB" id="10004971at2759"/>
<keyword evidence="4" id="KW-1185">Reference proteome</keyword>
<dbReference type="InterPro" id="IPR037663">
    <property type="entry name" value="Mosmo"/>
</dbReference>
<evidence type="ECO:0000313" key="2">
    <source>
        <dbReference type="EMBL" id="PIK48855.1"/>
    </source>
</evidence>
<feature type="transmembrane region" description="Helical" evidence="1">
    <location>
        <begin position="139"/>
        <end position="160"/>
    </location>
</feature>
<keyword evidence="1" id="KW-0472">Membrane</keyword>
<dbReference type="Proteomes" id="UP000230750">
    <property type="component" value="Unassembled WGS sequence"/>
</dbReference>
<comment type="caution">
    <text evidence="3">The sequence shown here is derived from an EMBL/GenBank/DDBJ whole genome shotgun (WGS) entry which is preliminary data.</text>
</comment>
<dbReference type="Pfam" id="PF18800">
    <property type="entry name" value="Atthog"/>
    <property type="match status" value="1"/>
</dbReference>
<evidence type="ECO:0000313" key="3">
    <source>
        <dbReference type="EMBL" id="PIK58528.1"/>
    </source>
</evidence>